<dbReference type="GO" id="GO:0004324">
    <property type="term" value="F:ferredoxin-NADP+ reductase activity"/>
    <property type="evidence" value="ECO:0007669"/>
    <property type="project" value="UniProtKB-EC"/>
</dbReference>
<dbReference type="InterPro" id="IPR036188">
    <property type="entry name" value="FAD/NAD-bd_sf"/>
</dbReference>
<evidence type="ECO:0000259" key="11">
    <source>
        <dbReference type="PROSITE" id="PS51379"/>
    </source>
</evidence>
<evidence type="ECO:0000256" key="7">
    <source>
        <dbReference type="ARBA" id="ARBA00023002"/>
    </source>
</evidence>
<dbReference type="PROSITE" id="PS51379">
    <property type="entry name" value="4FE4S_FER_2"/>
    <property type="match status" value="2"/>
</dbReference>
<feature type="domain" description="4Fe-4S ferredoxin-type" evidence="11">
    <location>
        <begin position="1"/>
        <end position="29"/>
    </location>
</feature>
<gene>
    <name evidence="12" type="ORF">SAMN04490220_3543</name>
</gene>
<dbReference type="PRINTS" id="PR00419">
    <property type="entry name" value="ADXRDTASE"/>
</dbReference>
<comment type="cofactor">
    <cofactor evidence="1">
        <name>FAD</name>
        <dbReference type="ChEBI" id="CHEBI:57692"/>
    </cofactor>
</comment>
<dbReference type="InterPro" id="IPR023753">
    <property type="entry name" value="FAD/NAD-binding_dom"/>
</dbReference>
<protein>
    <recommendedName>
        <fullName evidence="2">ferredoxin--NADP(+) reductase</fullName>
        <ecNumber evidence="2">1.18.1.2</ecNumber>
    </recommendedName>
</protein>
<dbReference type="InterPro" id="IPR017900">
    <property type="entry name" value="4Fe4S_Fe_S_CS"/>
</dbReference>
<keyword evidence="9" id="KW-0411">Iron-sulfur</keyword>
<evidence type="ECO:0000256" key="3">
    <source>
        <dbReference type="ARBA" id="ARBA00022630"/>
    </source>
</evidence>
<feature type="domain" description="4Fe-4S ferredoxin-type" evidence="11">
    <location>
        <begin position="37"/>
        <end position="66"/>
    </location>
</feature>
<organism evidence="12 13">
    <name type="scientific">Rhodococcus jostii</name>
    <dbReference type="NCBI Taxonomy" id="132919"/>
    <lineage>
        <taxon>Bacteria</taxon>
        <taxon>Bacillati</taxon>
        <taxon>Actinomycetota</taxon>
        <taxon>Actinomycetes</taxon>
        <taxon>Mycobacteriales</taxon>
        <taxon>Nocardiaceae</taxon>
        <taxon>Rhodococcus</taxon>
    </lineage>
</organism>
<evidence type="ECO:0000256" key="8">
    <source>
        <dbReference type="ARBA" id="ARBA00023004"/>
    </source>
</evidence>
<dbReference type="InterPro" id="IPR017896">
    <property type="entry name" value="4Fe4S_Fe-S-bd"/>
</dbReference>
<dbReference type="PANTHER" id="PTHR48467">
    <property type="entry name" value="GLUTAMATE SYNTHASE 1 [NADH], CHLOROPLASTIC-LIKE"/>
    <property type="match status" value="1"/>
</dbReference>
<comment type="catalytic activity">
    <reaction evidence="10">
        <text>2 reduced [2Fe-2S]-[ferredoxin] + NADP(+) + H(+) = 2 oxidized [2Fe-2S]-[ferredoxin] + NADPH</text>
        <dbReference type="Rhea" id="RHEA:20125"/>
        <dbReference type="Rhea" id="RHEA-COMP:10000"/>
        <dbReference type="Rhea" id="RHEA-COMP:10001"/>
        <dbReference type="ChEBI" id="CHEBI:15378"/>
        <dbReference type="ChEBI" id="CHEBI:33737"/>
        <dbReference type="ChEBI" id="CHEBI:33738"/>
        <dbReference type="ChEBI" id="CHEBI:57783"/>
        <dbReference type="ChEBI" id="CHEBI:58349"/>
        <dbReference type="EC" id="1.18.1.2"/>
    </reaction>
</comment>
<dbReference type="EC" id="1.18.1.2" evidence="2"/>
<dbReference type="Pfam" id="PF00037">
    <property type="entry name" value="Fer4"/>
    <property type="match status" value="1"/>
</dbReference>
<keyword evidence="7" id="KW-0560">Oxidoreductase</keyword>
<dbReference type="OrthoDB" id="289202at2"/>
<evidence type="ECO:0000313" key="12">
    <source>
        <dbReference type="EMBL" id="SED11598.1"/>
    </source>
</evidence>
<dbReference type="GO" id="GO:0046872">
    <property type="term" value="F:metal ion binding"/>
    <property type="evidence" value="ECO:0007669"/>
    <property type="project" value="UniProtKB-KW"/>
</dbReference>
<dbReference type="SUPFAM" id="SSF51971">
    <property type="entry name" value="Nucleotide-binding domain"/>
    <property type="match status" value="2"/>
</dbReference>
<reference evidence="13" key="1">
    <citation type="submission" date="2016-10" db="EMBL/GenBank/DDBJ databases">
        <authorList>
            <person name="Varghese N."/>
        </authorList>
    </citation>
    <scope>NUCLEOTIDE SEQUENCE [LARGE SCALE GENOMIC DNA]</scope>
    <source>
        <strain evidence="13">DSM 44719</strain>
    </source>
</reference>
<evidence type="ECO:0000313" key="13">
    <source>
        <dbReference type="Proteomes" id="UP000183407"/>
    </source>
</evidence>
<dbReference type="InterPro" id="IPR055275">
    <property type="entry name" value="Ferredox_Rdtase"/>
</dbReference>
<keyword evidence="8" id="KW-0408">Iron</keyword>
<evidence type="ECO:0000256" key="1">
    <source>
        <dbReference type="ARBA" id="ARBA00001974"/>
    </source>
</evidence>
<evidence type="ECO:0000256" key="10">
    <source>
        <dbReference type="ARBA" id="ARBA00047776"/>
    </source>
</evidence>
<keyword evidence="6" id="KW-0521">NADP</keyword>
<dbReference type="PANTHER" id="PTHR48467:SF1">
    <property type="entry name" value="GLUTAMATE SYNTHASE 1 [NADH], CHLOROPLASTIC-LIKE"/>
    <property type="match status" value="1"/>
</dbReference>
<dbReference type="RefSeq" id="WP_073363899.1">
    <property type="nucleotide sequence ID" value="NZ_FNTL01000004.1"/>
</dbReference>
<evidence type="ECO:0000256" key="4">
    <source>
        <dbReference type="ARBA" id="ARBA00022723"/>
    </source>
</evidence>
<keyword evidence="3" id="KW-0285">Flavoprotein</keyword>
<evidence type="ECO:0000256" key="6">
    <source>
        <dbReference type="ARBA" id="ARBA00022857"/>
    </source>
</evidence>
<name>A0A1H4Y3E8_RHOJO</name>
<dbReference type="Gene3D" id="3.40.50.720">
    <property type="entry name" value="NAD(P)-binding Rossmann-like Domain"/>
    <property type="match status" value="1"/>
</dbReference>
<evidence type="ECO:0000256" key="9">
    <source>
        <dbReference type="ARBA" id="ARBA00023014"/>
    </source>
</evidence>
<evidence type="ECO:0000256" key="5">
    <source>
        <dbReference type="ARBA" id="ARBA00022827"/>
    </source>
</evidence>
<dbReference type="PROSITE" id="PS00198">
    <property type="entry name" value="4FE4S_FER_1"/>
    <property type="match status" value="1"/>
</dbReference>
<dbReference type="AlphaFoldDB" id="A0A1H4Y3E8"/>
<dbReference type="Gene3D" id="3.30.70.20">
    <property type="match status" value="1"/>
</dbReference>
<dbReference type="Proteomes" id="UP000183407">
    <property type="component" value="Unassembled WGS sequence"/>
</dbReference>
<dbReference type="SUPFAM" id="SSF54862">
    <property type="entry name" value="4Fe-4S ferredoxins"/>
    <property type="match status" value="1"/>
</dbReference>
<accession>A0A1H4Y3E8</accession>
<keyword evidence="4" id="KW-0479">Metal-binding</keyword>
<dbReference type="Gene3D" id="3.50.50.60">
    <property type="entry name" value="FAD/NAD(P)-binding domain"/>
    <property type="match status" value="1"/>
</dbReference>
<keyword evidence="5" id="KW-0274">FAD</keyword>
<sequence length="542" mass="57406">MAYVVTQNCCNDATCVAVCPVDCIHPTPAEREYQRTEMLYIDPGVCIDCGACSDVCPVDAIVPGDAPAPDIDRYREINAEYFQRNPRSVGPGAHVQPLPLALATAGVADPPALRVAIVGSGPSAFYAAEELLARRDIAAEVTMFERLPVAGGLVRFGVAPDHWHTKTVDRVFDRTARRDGFTFHLGVEVGRDVTIDEVLAHHHAVIHASGATGDRRLGIPGEDLPGSHAAREFVAWYNGHPDHADRAFDLTASRAVVVGNGNVAFDVARILVSDVDTLRRTDIADHALAALADSRIEEVVVLGRRGPEYAACTTPELLALGSLPGIDVLVDGPVTAGPDAPTKLQILADYSRREPTPGNKRIVLRFGATPQEVTGDGRTAALIVTGTDEATVDRIECGLVLRAVGYRGLPIPGFPFDEAAGTVANVSGRVVESGTGETVAGHYVAGWIKRGATGVIGTNRYCAAETVEVLLADHRAGLLPAPTVASADLAALVRERRPDALGGADWRAIDRFERERGREAGRPRIKIVDAGEAAVVAGAAAR</sequence>
<dbReference type="EMBL" id="FNTL01000004">
    <property type="protein sequence ID" value="SED11598.1"/>
    <property type="molecule type" value="Genomic_DNA"/>
</dbReference>
<proteinExistence type="predicted"/>
<evidence type="ECO:0000256" key="2">
    <source>
        <dbReference type="ARBA" id="ARBA00013223"/>
    </source>
</evidence>
<dbReference type="GO" id="GO:0051536">
    <property type="term" value="F:iron-sulfur cluster binding"/>
    <property type="evidence" value="ECO:0007669"/>
    <property type="project" value="UniProtKB-KW"/>
</dbReference>
<dbReference type="Pfam" id="PF07992">
    <property type="entry name" value="Pyr_redox_2"/>
    <property type="match status" value="1"/>
</dbReference>